<dbReference type="OrthoDB" id="20872at2759"/>
<dbReference type="AlphaFoldDB" id="A0A6A6UUS5"/>
<dbReference type="PANTHER" id="PTHR42345">
    <property type="entry name" value="TPR_REGION DOMAIN-CONTAINING PROTEIN"/>
    <property type="match status" value="1"/>
</dbReference>
<gene>
    <name evidence="1" type="ORF">BT63DRAFT_436407</name>
</gene>
<protein>
    <submittedName>
        <fullName evidence="1">Uncharacterized protein</fullName>
    </submittedName>
</protein>
<dbReference type="EMBL" id="MU004230">
    <property type="protein sequence ID" value="KAF2675526.1"/>
    <property type="molecule type" value="Genomic_DNA"/>
</dbReference>
<proteinExistence type="predicted"/>
<evidence type="ECO:0000313" key="1">
    <source>
        <dbReference type="EMBL" id="KAF2675526.1"/>
    </source>
</evidence>
<name>A0A6A6UUS5_9PEZI</name>
<sequence length="591" mass="65667">MTIPVNDNTYPGSTFPDDDCESTELYAGKIAGTISVQGYCEEYRVNVLKDAALSHQTPALYVALPDLPAEKVVARLYFLGESKYQEDNEGILEILGISRSDAKSFGFGTPNTKAEAAVNRRKQIETICGMITRTTKEDPTRFPDLSVTRTFTNRLLNVKSTGSDALLRSSLYQMCLGIELLIRIRQQPAGSCSRGFVACYRDVVTPNISTMMLLARLCTHNVDINLREAGKDDPIKYSFYAKNHQRQIDGVVRFAEAIGWPYMDEARASIESAYTHLSAGTADLSWDVCDWLYGLSLPGKIFRHRLMAVLVDVSPTVRHLNAAPYFENGLCVKDNSYWPQNTALGRVLGGLRHARSVAGWIGPCPAPRILPNRRMTGWIRLNCRSIDKSAPLVRSTRSWESYGFMGGSGESTTQMIDAVGDIGEYIVPEPLAPRMNATPCMFKGINLELIPTPLSVVEEDTTLPKETYRASLDFEISREPVRYTLYTNPLFVSAPPCVGSHPSFRREAQMHLRDAVYVSQLKGFYPTVNRVFIINALGEGDEVVARAWCAETGRHAIVRRDVLGEECCFSCAVELASAEYGLGVNCVIWSR</sequence>
<dbReference type="PANTHER" id="PTHR42345:SF2">
    <property type="entry name" value="HELICASE-LIKE PROTEIN"/>
    <property type="match status" value="1"/>
</dbReference>
<organism evidence="1 2">
    <name type="scientific">Microthyrium microscopicum</name>
    <dbReference type="NCBI Taxonomy" id="703497"/>
    <lineage>
        <taxon>Eukaryota</taxon>
        <taxon>Fungi</taxon>
        <taxon>Dikarya</taxon>
        <taxon>Ascomycota</taxon>
        <taxon>Pezizomycotina</taxon>
        <taxon>Dothideomycetes</taxon>
        <taxon>Dothideomycetes incertae sedis</taxon>
        <taxon>Microthyriales</taxon>
        <taxon>Microthyriaceae</taxon>
        <taxon>Microthyrium</taxon>
    </lineage>
</organism>
<accession>A0A6A6UUS5</accession>
<evidence type="ECO:0000313" key="2">
    <source>
        <dbReference type="Proteomes" id="UP000799302"/>
    </source>
</evidence>
<reference evidence="1" key="1">
    <citation type="journal article" date="2020" name="Stud. Mycol.">
        <title>101 Dothideomycetes genomes: a test case for predicting lifestyles and emergence of pathogens.</title>
        <authorList>
            <person name="Haridas S."/>
            <person name="Albert R."/>
            <person name="Binder M."/>
            <person name="Bloem J."/>
            <person name="Labutti K."/>
            <person name="Salamov A."/>
            <person name="Andreopoulos B."/>
            <person name="Baker S."/>
            <person name="Barry K."/>
            <person name="Bills G."/>
            <person name="Bluhm B."/>
            <person name="Cannon C."/>
            <person name="Castanera R."/>
            <person name="Culley D."/>
            <person name="Daum C."/>
            <person name="Ezra D."/>
            <person name="Gonzalez J."/>
            <person name="Henrissat B."/>
            <person name="Kuo A."/>
            <person name="Liang C."/>
            <person name="Lipzen A."/>
            <person name="Lutzoni F."/>
            <person name="Magnuson J."/>
            <person name="Mondo S."/>
            <person name="Nolan M."/>
            <person name="Ohm R."/>
            <person name="Pangilinan J."/>
            <person name="Park H.-J."/>
            <person name="Ramirez L."/>
            <person name="Alfaro M."/>
            <person name="Sun H."/>
            <person name="Tritt A."/>
            <person name="Yoshinaga Y."/>
            <person name="Zwiers L.-H."/>
            <person name="Turgeon B."/>
            <person name="Goodwin S."/>
            <person name="Spatafora J."/>
            <person name="Crous P."/>
            <person name="Grigoriev I."/>
        </authorList>
    </citation>
    <scope>NUCLEOTIDE SEQUENCE</scope>
    <source>
        <strain evidence="1">CBS 115976</strain>
    </source>
</reference>
<dbReference type="Proteomes" id="UP000799302">
    <property type="component" value="Unassembled WGS sequence"/>
</dbReference>
<keyword evidence="2" id="KW-1185">Reference proteome</keyword>